<evidence type="ECO:0000256" key="2">
    <source>
        <dbReference type="SAM" id="Phobius"/>
    </source>
</evidence>
<dbReference type="STRING" id="282301.A0A267GL17"/>
<dbReference type="EMBL" id="NIVC01000268">
    <property type="protein sequence ID" value="PAA86706.1"/>
    <property type="molecule type" value="Genomic_DNA"/>
</dbReference>
<comment type="similarity">
    <text evidence="1">Belongs to the pectinacetylesterase family. Notum subfamily.</text>
</comment>
<dbReference type="AlphaFoldDB" id="A0A267GL17"/>
<organism evidence="3 4">
    <name type="scientific">Macrostomum lignano</name>
    <dbReference type="NCBI Taxonomy" id="282301"/>
    <lineage>
        <taxon>Eukaryota</taxon>
        <taxon>Metazoa</taxon>
        <taxon>Spiralia</taxon>
        <taxon>Lophotrochozoa</taxon>
        <taxon>Platyhelminthes</taxon>
        <taxon>Rhabditophora</taxon>
        <taxon>Macrostomorpha</taxon>
        <taxon>Macrostomida</taxon>
        <taxon>Macrostomidae</taxon>
        <taxon>Macrostomum</taxon>
    </lineage>
</organism>
<dbReference type="PANTHER" id="PTHR21562:SF67">
    <property type="entry name" value="PECTIN ACETYLESTERASE"/>
    <property type="match status" value="1"/>
</dbReference>
<sequence>MASFSITPRRQLRQVLHWLAYAIGISSLSLLLLWLYAGRNPVHYLYNINLDSIAQLHVLPLTVAGTALCLDGTAPAVYVSHTGPNWIVYLGQDSLYWCLDEEDCLARSHTPQGSSKWLPDKLELHGILSNSAEVNPDFHTWSKAVIHACDGSGFLGYRAAPFHVNNQALYSRGYHVIWRVLDWLRRRYGDSMQPHESQFLFVGQGSSGIALMLAARDIIDQFPYNRVKFAVEGSVLIDKEAVLIDRLQAMISTHHVTRNPRLKDCFEEFPEGQRQKNSWRCLLLSNLLSDRIDDEGTKEPAFFFSGSNYDRWLAINVYAVACPLIDCRSDEESYAKYDRLRNALIDAINPIDKKSKRDSIWMCSCWSRGHLVHDQLLTRINVEGWSLAEALKKWYFNDQPMKLHLVDGAFPSNPTCPV</sequence>
<name>A0A267GL17_9PLAT</name>
<evidence type="ECO:0000313" key="4">
    <source>
        <dbReference type="Proteomes" id="UP000215902"/>
    </source>
</evidence>
<evidence type="ECO:0000313" key="3">
    <source>
        <dbReference type="EMBL" id="PAA86706.1"/>
    </source>
</evidence>
<keyword evidence="2" id="KW-0472">Membrane</keyword>
<gene>
    <name evidence="3" type="ORF">BOX15_Mlig020310g1</name>
</gene>
<dbReference type="PANTHER" id="PTHR21562">
    <property type="entry name" value="NOTUM-RELATED"/>
    <property type="match status" value="1"/>
</dbReference>
<accession>A0A267GL17</accession>
<keyword evidence="4" id="KW-1185">Reference proteome</keyword>
<keyword evidence="2" id="KW-1133">Transmembrane helix</keyword>
<evidence type="ECO:0000256" key="1">
    <source>
        <dbReference type="ARBA" id="ARBA00010213"/>
    </source>
</evidence>
<proteinExistence type="inferred from homology"/>
<dbReference type="InterPro" id="IPR004963">
    <property type="entry name" value="PAE/NOTUM"/>
</dbReference>
<reference evidence="3 4" key="1">
    <citation type="submission" date="2017-06" db="EMBL/GenBank/DDBJ databases">
        <title>A platform for efficient transgenesis in Macrostomum lignano, a flatworm model organism for stem cell research.</title>
        <authorList>
            <person name="Berezikov E."/>
        </authorList>
    </citation>
    <scope>NUCLEOTIDE SEQUENCE [LARGE SCALE GENOMIC DNA]</scope>
    <source>
        <strain evidence="3">DV1</strain>
        <tissue evidence="3">Whole organism</tissue>
    </source>
</reference>
<comment type="caution">
    <text evidence="3">The sequence shown here is derived from an EMBL/GenBank/DDBJ whole genome shotgun (WGS) entry which is preliminary data.</text>
</comment>
<feature type="transmembrane region" description="Helical" evidence="2">
    <location>
        <begin position="18"/>
        <end position="37"/>
    </location>
</feature>
<keyword evidence="2" id="KW-0812">Transmembrane</keyword>
<dbReference type="Proteomes" id="UP000215902">
    <property type="component" value="Unassembled WGS sequence"/>
</dbReference>
<dbReference type="Pfam" id="PF03283">
    <property type="entry name" value="PAE"/>
    <property type="match status" value="1"/>
</dbReference>
<dbReference type="GO" id="GO:0016787">
    <property type="term" value="F:hydrolase activity"/>
    <property type="evidence" value="ECO:0007669"/>
    <property type="project" value="InterPro"/>
</dbReference>
<dbReference type="OrthoDB" id="2015280at2759"/>
<protein>
    <submittedName>
        <fullName evidence="3">Uncharacterized protein</fullName>
    </submittedName>
</protein>